<dbReference type="RefSeq" id="WP_063272299.1">
    <property type="nucleotide sequence ID" value="NZ_LQMT02000037.1"/>
</dbReference>
<dbReference type="Pfam" id="PF22818">
    <property type="entry name" value="ApeI-like"/>
    <property type="match status" value="1"/>
</dbReference>
<dbReference type="EMBL" id="LQMT02000037">
    <property type="protein sequence ID" value="ONF63327.1"/>
    <property type="molecule type" value="Genomic_DNA"/>
</dbReference>
<dbReference type="SUPFAM" id="SSF54637">
    <property type="entry name" value="Thioesterase/thiol ester dehydrase-isomerase"/>
    <property type="match status" value="1"/>
</dbReference>
<dbReference type="AlphaFoldDB" id="A0A1W2LKC8"/>
<accession>A0A1W2LKC8</accession>
<dbReference type="Gene3D" id="3.10.129.10">
    <property type="entry name" value="Hotdog Thioesterase"/>
    <property type="match status" value="1"/>
</dbReference>
<protein>
    <submittedName>
        <fullName evidence="2">3-hydroxyacyl-ACP dehydratase</fullName>
    </submittedName>
</protein>
<feature type="domain" description="ApeI dehydratase-like" evidence="1">
    <location>
        <begin position="27"/>
        <end position="98"/>
    </location>
</feature>
<dbReference type="InterPro" id="IPR029069">
    <property type="entry name" value="HotDog_dom_sf"/>
</dbReference>
<evidence type="ECO:0000259" key="1">
    <source>
        <dbReference type="Pfam" id="PF22818"/>
    </source>
</evidence>
<evidence type="ECO:0000313" key="3">
    <source>
        <dbReference type="Proteomes" id="UP000076660"/>
    </source>
</evidence>
<proteinExistence type="predicted"/>
<organism evidence="2 3">
    <name type="scientific">Amycolatopsis keratiniphila subsp. keratiniphila</name>
    <dbReference type="NCBI Taxonomy" id="227715"/>
    <lineage>
        <taxon>Bacteria</taxon>
        <taxon>Bacillati</taxon>
        <taxon>Actinomycetota</taxon>
        <taxon>Actinomycetes</taxon>
        <taxon>Pseudonocardiales</taxon>
        <taxon>Pseudonocardiaceae</taxon>
        <taxon>Amycolatopsis</taxon>
        <taxon>Amycolatopsis japonica group</taxon>
    </lineage>
</organism>
<gene>
    <name evidence="2" type="ORF">AVR91_0234845</name>
</gene>
<name>A0A1W2LKC8_9PSEU</name>
<comment type="caution">
    <text evidence="2">The sequence shown here is derived from an EMBL/GenBank/DDBJ whole genome shotgun (WGS) entry which is preliminary data.</text>
</comment>
<reference evidence="2 3" key="1">
    <citation type="submission" date="2016-12" db="EMBL/GenBank/DDBJ databases">
        <title>Amycolatopsis keratiniphila subsp. keratiniphila genome sequencing and assembly.</title>
        <authorList>
            <person name="Mayilraj S."/>
            <person name="Kaur N."/>
        </authorList>
    </citation>
    <scope>NUCLEOTIDE SEQUENCE [LARGE SCALE GENOMIC DNA]</scope>
    <source>
        <strain evidence="2 3">DSM 44409</strain>
    </source>
</reference>
<evidence type="ECO:0000313" key="2">
    <source>
        <dbReference type="EMBL" id="ONF63327.1"/>
    </source>
</evidence>
<dbReference type="InterPro" id="IPR054545">
    <property type="entry name" value="ApeI-like"/>
</dbReference>
<sequence>MTGLPDYAAPLRAVDLLDVRACGDDLELVAQITVDGKEPNLRGHFPGQAVYPGIFVIETLEQAMREAANARLRTVRSVRFLAPVLDGDRMVLTAIAKRTEDGWDVTGKAALGETTTAKIRATFEKEAE</sequence>
<dbReference type="OrthoDB" id="9787658at2"/>
<dbReference type="Proteomes" id="UP000076660">
    <property type="component" value="Unassembled WGS sequence"/>
</dbReference>